<proteinExistence type="inferred from homology"/>
<dbReference type="InterPro" id="IPR002048">
    <property type="entry name" value="EF_hand_dom"/>
</dbReference>
<dbReference type="PROSITE" id="PS50222">
    <property type="entry name" value="EF_HAND_2"/>
    <property type="match status" value="3"/>
</dbReference>
<dbReference type="InterPro" id="IPR011992">
    <property type="entry name" value="EF-hand-dom_pair"/>
</dbReference>
<dbReference type="RefSeq" id="XP_066911551.1">
    <property type="nucleotide sequence ID" value="XM_067055450.1"/>
</dbReference>
<dbReference type="SUPFAM" id="SSF47473">
    <property type="entry name" value="EF-hand"/>
    <property type="match status" value="1"/>
</dbReference>
<dbReference type="InterPro" id="IPR050230">
    <property type="entry name" value="CALM/Myosin/TropC-like"/>
</dbReference>
<dbReference type="GO" id="GO:0016460">
    <property type="term" value="C:myosin II complex"/>
    <property type="evidence" value="ECO:0007669"/>
    <property type="project" value="TreeGrafter"/>
</dbReference>
<dbReference type="OrthoDB" id="26525at2759"/>
<keyword evidence="6" id="KW-1185">Reference proteome</keyword>
<evidence type="ECO:0000313" key="5">
    <source>
        <dbReference type="EnsemblMetazoa" id="CLYHEMP016897.1"/>
    </source>
</evidence>
<name>A0A7M5X2T1_9CNID</name>
<accession>A0A7M5X2T1</accession>
<dbReference type="EnsemblMetazoa" id="CLYHEMT016897.1">
    <property type="protein sequence ID" value="CLYHEMP016897.1"/>
    <property type="gene ID" value="CLYHEMG016897"/>
</dbReference>
<dbReference type="Pfam" id="PF13499">
    <property type="entry name" value="EF-hand_7"/>
    <property type="match status" value="1"/>
</dbReference>
<comment type="similarity">
    <text evidence="1">Belongs to the aequorin family.</text>
</comment>
<reference evidence="5" key="1">
    <citation type="submission" date="2021-01" db="UniProtKB">
        <authorList>
            <consortium name="EnsemblMetazoa"/>
        </authorList>
    </citation>
    <scope>IDENTIFICATION</scope>
</reference>
<sequence>MDSMTQRERDILEESFGLYDTCGDAKIEISLLGEALRGLGLNPTESDVQKIVKELDSAGSRRISFEEFLPIYQSLASRGGNDRNKKNKTDFLECFRVFDREQNGTISAGELHHVMTSLGEAMTPAQMDLLCQGLEDKNGMINIEQFVDQVMNG</sequence>
<dbReference type="GO" id="GO:0008218">
    <property type="term" value="P:bioluminescence"/>
    <property type="evidence" value="ECO:0007669"/>
    <property type="project" value="UniProtKB-KW"/>
</dbReference>
<dbReference type="FunFam" id="1.10.238.10:FF:000001">
    <property type="entry name" value="Calmodulin 1"/>
    <property type="match status" value="1"/>
</dbReference>
<evidence type="ECO:0000256" key="3">
    <source>
        <dbReference type="ARBA" id="ARBA00023262"/>
    </source>
</evidence>
<dbReference type="PANTHER" id="PTHR23048:SF49">
    <property type="entry name" value="FI08416P-RELATED"/>
    <property type="match status" value="1"/>
</dbReference>
<evidence type="ECO:0000313" key="6">
    <source>
        <dbReference type="Proteomes" id="UP000594262"/>
    </source>
</evidence>
<feature type="domain" description="EF-hand" evidence="4">
    <location>
        <begin position="7"/>
        <end position="42"/>
    </location>
</feature>
<dbReference type="Pfam" id="PF13405">
    <property type="entry name" value="EF-hand_6"/>
    <property type="match status" value="1"/>
</dbReference>
<evidence type="ECO:0000259" key="4">
    <source>
        <dbReference type="PROSITE" id="PS50222"/>
    </source>
</evidence>
<dbReference type="GO" id="GO:0005509">
    <property type="term" value="F:calcium ion binding"/>
    <property type="evidence" value="ECO:0007669"/>
    <property type="project" value="InterPro"/>
</dbReference>
<protein>
    <recommendedName>
        <fullName evidence="4">EF-hand domain-containing protein</fullName>
    </recommendedName>
</protein>
<dbReference type="AlphaFoldDB" id="A0A7M5X2T1"/>
<evidence type="ECO:0000256" key="1">
    <source>
        <dbReference type="ARBA" id="ARBA00007828"/>
    </source>
</evidence>
<keyword evidence="3" id="KW-0599">Photoprotein</keyword>
<feature type="domain" description="EF-hand" evidence="4">
    <location>
        <begin position="43"/>
        <end position="78"/>
    </location>
</feature>
<dbReference type="GeneID" id="136798782"/>
<feature type="domain" description="EF-hand" evidence="4">
    <location>
        <begin position="86"/>
        <end position="121"/>
    </location>
</feature>
<dbReference type="RefSeq" id="XP_066911552.1">
    <property type="nucleotide sequence ID" value="XM_067055451.1"/>
</dbReference>
<dbReference type="Proteomes" id="UP000594262">
    <property type="component" value="Unplaced"/>
</dbReference>
<organism evidence="5 6">
    <name type="scientific">Clytia hemisphaerica</name>
    <dbReference type="NCBI Taxonomy" id="252671"/>
    <lineage>
        <taxon>Eukaryota</taxon>
        <taxon>Metazoa</taxon>
        <taxon>Cnidaria</taxon>
        <taxon>Hydrozoa</taxon>
        <taxon>Hydroidolina</taxon>
        <taxon>Leptothecata</taxon>
        <taxon>Obeliida</taxon>
        <taxon>Clytiidae</taxon>
        <taxon>Clytia</taxon>
    </lineage>
</organism>
<evidence type="ECO:0000256" key="2">
    <source>
        <dbReference type="ARBA" id="ARBA00023223"/>
    </source>
</evidence>
<dbReference type="PANTHER" id="PTHR23048">
    <property type="entry name" value="MYOSIN LIGHT CHAIN 1, 3"/>
    <property type="match status" value="1"/>
</dbReference>
<keyword evidence="2" id="KW-0455">Luminescence</keyword>
<dbReference type="SMART" id="SM00054">
    <property type="entry name" value="EFh"/>
    <property type="match status" value="3"/>
</dbReference>
<dbReference type="CDD" id="cd00051">
    <property type="entry name" value="EFh"/>
    <property type="match status" value="2"/>
</dbReference>
<dbReference type="Gene3D" id="1.10.238.10">
    <property type="entry name" value="EF-hand"/>
    <property type="match status" value="2"/>
</dbReference>